<sequence>MYKDLTLTERKWFINNLCETMKIGVSCSVFLDSKKSLPNALDFLEGKVKYVELLCDGNLNIMKEENIEVVDSYNLKYTLHCPLTDLNLSSFREKIRRASLDLVRDILQVASKVNSSILVLHPGYCVFKDDYTVALESLIKTLKELNRIQEEYSTKITIENMPSYSMFMFREPTKEILEHLEDIGITFDIGHAFLNRNIESFLERGVIEKITHVHIHDNNGDLDEHLCIGKGRIPFGDYRDKLRRINGIKMIEMQNNSIDDIVKCIEHLKDLLE</sequence>
<proteinExistence type="predicted"/>
<evidence type="ECO:0000313" key="2">
    <source>
        <dbReference type="EMBL" id="GBF35812.1"/>
    </source>
</evidence>
<dbReference type="InterPro" id="IPR013022">
    <property type="entry name" value="Xyl_isomerase-like_TIM-brl"/>
</dbReference>
<accession>A0A401HNM5</accession>
<evidence type="ECO:0000313" key="3">
    <source>
        <dbReference type="Proteomes" id="UP000290527"/>
    </source>
</evidence>
<name>A0A401HNM5_9EURY</name>
<dbReference type="AlphaFoldDB" id="A0A401HNM5"/>
<evidence type="ECO:0000259" key="1">
    <source>
        <dbReference type="Pfam" id="PF01261"/>
    </source>
</evidence>
<dbReference type="InterPro" id="IPR036237">
    <property type="entry name" value="Xyl_isomerase-like_sf"/>
</dbReference>
<protein>
    <recommendedName>
        <fullName evidence="1">Xylose isomerase-like TIM barrel domain-containing protein</fullName>
    </recommendedName>
</protein>
<comment type="caution">
    <text evidence="2">The sequence shown here is derived from an EMBL/GenBank/DDBJ whole genome shotgun (WGS) entry which is preliminary data.</text>
</comment>
<gene>
    <name evidence="2" type="ORF">MHHB_P0037</name>
</gene>
<reference evidence="2 3" key="1">
    <citation type="journal article" date="2019" name="Int. J. Syst. Evol. Microbiol.">
        <title>Methanofervidicoccus abyssi gen. nov., sp. nov., a hydrogenotrophic methanogen, isolated from a hydrothermal vent chimney in the Mid-Cayman Spreading Center, the Caribbean Sea.</title>
        <authorList>
            <person name="Sakai S."/>
            <person name="Takaki Y."/>
            <person name="Miyazaki M."/>
            <person name="Ogawara M."/>
            <person name="Yanagawa K."/>
            <person name="Miyazaki J."/>
            <person name="Takai K."/>
        </authorList>
    </citation>
    <scope>NUCLEOTIDE SEQUENCE [LARGE SCALE GENOMIC DNA]</scope>
    <source>
        <strain evidence="2 3">HHB</strain>
    </source>
</reference>
<organism evidence="2 3">
    <name type="scientific">Methanofervidicoccus abyssi</name>
    <dbReference type="NCBI Taxonomy" id="2082189"/>
    <lineage>
        <taxon>Archaea</taxon>
        <taxon>Methanobacteriati</taxon>
        <taxon>Methanobacteriota</taxon>
        <taxon>Methanomada group</taxon>
        <taxon>Methanococci</taxon>
        <taxon>Methanococcales</taxon>
        <taxon>Methanofervidicoccus</taxon>
    </lineage>
</organism>
<dbReference type="PANTHER" id="PTHR12110">
    <property type="entry name" value="HYDROXYPYRUVATE ISOMERASE"/>
    <property type="match status" value="1"/>
</dbReference>
<dbReference type="Proteomes" id="UP000290527">
    <property type="component" value="Unassembled WGS sequence"/>
</dbReference>
<dbReference type="Gene3D" id="3.20.20.150">
    <property type="entry name" value="Divalent-metal-dependent TIM barrel enzymes"/>
    <property type="match status" value="1"/>
</dbReference>
<dbReference type="SUPFAM" id="SSF51658">
    <property type="entry name" value="Xylose isomerase-like"/>
    <property type="match status" value="1"/>
</dbReference>
<dbReference type="Pfam" id="PF01261">
    <property type="entry name" value="AP_endonuc_2"/>
    <property type="match status" value="1"/>
</dbReference>
<dbReference type="InterPro" id="IPR050312">
    <property type="entry name" value="IolE/XylAMocC-like"/>
</dbReference>
<dbReference type="PANTHER" id="PTHR12110:SF21">
    <property type="entry name" value="XYLOSE ISOMERASE-LIKE TIM BARREL DOMAIN-CONTAINING PROTEIN"/>
    <property type="match status" value="1"/>
</dbReference>
<keyword evidence="3" id="KW-1185">Reference proteome</keyword>
<dbReference type="EMBL" id="BFAX01000001">
    <property type="protein sequence ID" value="GBF35812.1"/>
    <property type="molecule type" value="Genomic_DNA"/>
</dbReference>
<feature type="domain" description="Xylose isomerase-like TIM barrel" evidence="1">
    <location>
        <begin position="67"/>
        <end position="270"/>
    </location>
</feature>